<dbReference type="HAMAP" id="MF_01113">
    <property type="entry name" value="DNApol_IV"/>
    <property type="match status" value="1"/>
</dbReference>
<keyword evidence="6 16" id="KW-0808">Transferase</keyword>
<comment type="similarity">
    <text evidence="2 16">Belongs to the DNA polymerase type-Y family.</text>
</comment>
<feature type="binding site" evidence="16">
    <location>
        <position position="47"/>
    </location>
    <ligand>
        <name>Mg(2+)</name>
        <dbReference type="ChEBI" id="CHEBI:18420"/>
    </ligand>
</feature>
<dbReference type="InterPro" id="IPR017961">
    <property type="entry name" value="DNA_pol_Y-fam_little_finger"/>
</dbReference>
<evidence type="ECO:0000256" key="7">
    <source>
        <dbReference type="ARBA" id="ARBA00022695"/>
    </source>
</evidence>
<dbReference type="InterPro" id="IPR022880">
    <property type="entry name" value="DNApol_IV"/>
</dbReference>
<comment type="subcellular location">
    <subcellularLocation>
        <location evidence="1 16">Cytoplasm</location>
    </subcellularLocation>
</comment>
<feature type="domain" description="UmuC" evidence="17">
    <location>
        <begin position="43"/>
        <end position="223"/>
    </location>
</feature>
<dbReference type="InterPro" id="IPR036775">
    <property type="entry name" value="DNA_pol_Y-fam_lit_finger_sf"/>
</dbReference>
<dbReference type="Pfam" id="PF00817">
    <property type="entry name" value="IMS"/>
    <property type="match status" value="1"/>
</dbReference>
<evidence type="ECO:0000256" key="4">
    <source>
        <dbReference type="ARBA" id="ARBA00022457"/>
    </source>
</evidence>
<evidence type="ECO:0000313" key="19">
    <source>
        <dbReference type="Proteomes" id="UP000004394"/>
    </source>
</evidence>
<evidence type="ECO:0000313" key="18">
    <source>
        <dbReference type="EMBL" id="EFM02372.1"/>
    </source>
</evidence>
<keyword evidence="19" id="KW-1185">Reference proteome</keyword>
<dbReference type="GO" id="GO:0005829">
    <property type="term" value="C:cytosol"/>
    <property type="evidence" value="ECO:0007669"/>
    <property type="project" value="TreeGrafter"/>
</dbReference>
<organism evidence="18 19">
    <name type="scientific">Hoylesella marshii DSM 16973 = JCM 13450</name>
    <dbReference type="NCBI Taxonomy" id="862515"/>
    <lineage>
        <taxon>Bacteria</taxon>
        <taxon>Pseudomonadati</taxon>
        <taxon>Bacteroidota</taxon>
        <taxon>Bacteroidia</taxon>
        <taxon>Bacteroidales</taxon>
        <taxon>Prevotellaceae</taxon>
        <taxon>Hoylesella</taxon>
    </lineage>
</organism>
<evidence type="ECO:0000256" key="14">
    <source>
        <dbReference type="ARBA" id="ARBA00023204"/>
    </source>
</evidence>
<dbReference type="Gene3D" id="1.10.150.20">
    <property type="entry name" value="5' to 3' exonuclease, C-terminal subdomain"/>
    <property type="match status" value="1"/>
</dbReference>
<comment type="catalytic activity">
    <reaction evidence="15 16">
        <text>DNA(n) + a 2'-deoxyribonucleoside 5'-triphosphate = DNA(n+1) + diphosphate</text>
        <dbReference type="Rhea" id="RHEA:22508"/>
        <dbReference type="Rhea" id="RHEA-COMP:17339"/>
        <dbReference type="Rhea" id="RHEA-COMP:17340"/>
        <dbReference type="ChEBI" id="CHEBI:33019"/>
        <dbReference type="ChEBI" id="CHEBI:61560"/>
        <dbReference type="ChEBI" id="CHEBI:173112"/>
        <dbReference type="EC" id="2.7.7.7"/>
    </reaction>
</comment>
<keyword evidence="8 16" id="KW-0235">DNA replication</keyword>
<sequence length="400" mass="45895">MGHKQAVSERFNYLRGRTLQLIFGKQRKRRNFACTTQMEYRKIIHIDMDAFFASVEQRERPELRGKPVAVGFDGPRGVLCTASYEARRFGVRSAMPVKKAKLRCPQLIIVPVRHSLYREISEQVHEIFGRYTDLIEPLSLDEAFLDITHNKKGIEMAVDIAKEIRQSIREELHLTASAGISYNKFLAKIASDFRKPDGLFVIHPDRALDFIARLPIHDFWGVGSKTAAVFHKMGVFDGAQLRACSRRHLTEVFGKAGAMYYEFARGIDHRPVVTERERKSVSCEQTFEEDIYSNSTVLIELYHTMEDLVRRLEKTGFEGHTLTLKIKYGDFSQVTRSMTTGKTLRSKADILPRAKQLLKSISWSVEKPIRLIGLAVSSPEHETGSREWQEGNLPFEFLEQ</sequence>
<dbReference type="HOGENOM" id="CLU_012348_1_2_10"/>
<dbReference type="SUPFAM" id="SSF100879">
    <property type="entry name" value="Lesion bypass DNA polymerase (Y-family), little finger domain"/>
    <property type="match status" value="1"/>
</dbReference>
<evidence type="ECO:0000256" key="11">
    <source>
        <dbReference type="ARBA" id="ARBA00022842"/>
    </source>
</evidence>
<evidence type="ECO:0000256" key="16">
    <source>
        <dbReference type="HAMAP-Rule" id="MF_01113"/>
    </source>
</evidence>
<keyword evidence="13 16" id="KW-0238">DNA-binding</keyword>
<dbReference type="InterPro" id="IPR043502">
    <property type="entry name" value="DNA/RNA_pol_sf"/>
</dbReference>
<comment type="caution">
    <text evidence="18">The sequence shown here is derived from an EMBL/GenBank/DDBJ whole genome shotgun (WGS) entry which is preliminary data.</text>
</comment>
<dbReference type="Pfam" id="PF11798">
    <property type="entry name" value="IMS_HHH"/>
    <property type="match status" value="1"/>
</dbReference>
<feature type="site" description="Substrate discrimination" evidence="16">
    <location>
        <position position="52"/>
    </location>
</feature>
<evidence type="ECO:0000256" key="2">
    <source>
        <dbReference type="ARBA" id="ARBA00010945"/>
    </source>
</evidence>
<dbReference type="NCBIfam" id="NF002677">
    <property type="entry name" value="PRK02406.1"/>
    <property type="match status" value="1"/>
</dbReference>
<dbReference type="GO" id="GO:0006261">
    <property type="term" value="P:DNA-templated DNA replication"/>
    <property type="evidence" value="ECO:0007669"/>
    <property type="project" value="UniProtKB-UniRule"/>
</dbReference>
<evidence type="ECO:0000256" key="12">
    <source>
        <dbReference type="ARBA" id="ARBA00022932"/>
    </source>
</evidence>
<dbReference type="InterPro" id="IPR050116">
    <property type="entry name" value="DNA_polymerase-Y"/>
</dbReference>
<keyword evidence="7 16" id="KW-0548">Nucleotidyltransferase</keyword>
<dbReference type="InterPro" id="IPR024728">
    <property type="entry name" value="PolY_HhH_motif"/>
</dbReference>
<accession>E0NR76</accession>
<dbReference type="GO" id="GO:0042276">
    <property type="term" value="P:error-prone translesion synthesis"/>
    <property type="evidence" value="ECO:0007669"/>
    <property type="project" value="TreeGrafter"/>
</dbReference>
<dbReference type="STRING" id="862515.HMPREF0658_0677"/>
<evidence type="ECO:0000256" key="15">
    <source>
        <dbReference type="ARBA" id="ARBA00049244"/>
    </source>
</evidence>
<dbReference type="SUPFAM" id="SSF56672">
    <property type="entry name" value="DNA/RNA polymerases"/>
    <property type="match status" value="1"/>
</dbReference>
<keyword evidence="11 16" id="KW-0460">Magnesium</keyword>
<dbReference type="Pfam" id="PF11799">
    <property type="entry name" value="IMS_C"/>
    <property type="match status" value="1"/>
</dbReference>
<dbReference type="eggNOG" id="COG0389">
    <property type="taxonomic scope" value="Bacteria"/>
</dbReference>
<dbReference type="InterPro" id="IPR001126">
    <property type="entry name" value="UmuC"/>
</dbReference>
<name>E0NR76_9BACT</name>
<dbReference type="EMBL" id="AEEI01000024">
    <property type="protein sequence ID" value="EFM02372.1"/>
    <property type="molecule type" value="Genomic_DNA"/>
</dbReference>
<evidence type="ECO:0000256" key="5">
    <source>
        <dbReference type="ARBA" id="ARBA00022490"/>
    </source>
</evidence>
<dbReference type="Gene3D" id="3.30.1490.100">
    <property type="entry name" value="DNA polymerase, Y-family, little finger domain"/>
    <property type="match status" value="1"/>
</dbReference>
<evidence type="ECO:0000256" key="9">
    <source>
        <dbReference type="ARBA" id="ARBA00022723"/>
    </source>
</evidence>
<feature type="active site" evidence="16">
    <location>
        <position position="142"/>
    </location>
</feature>
<evidence type="ECO:0000256" key="6">
    <source>
        <dbReference type="ARBA" id="ARBA00022679"/>
    </source>
</evidence>
<keyword evidence="10 16" id="KW-0227">DNA damage</keyword>
<evidence type="ECO:0000259" key="17">
    <source>
        <dbReference type="PROSITE" id="PS50173"/>
    </source>
</evidence>
<dbReference type="PROSITE" id="PS50173">
    <property type="entry name" value="UMUC"/>
    <property type="match status" value="1"/>
</dbReference>
<evidence type="ECO:0000256" key="10">
    <source>
        <dbReference type="ARBA" id="ARBA00022763"/>
    </source>
</evidence>
<dbReference type="GO" id="GO:0000287">
    <property type="term" value="F:magnesium ion binding"/>
    <property type="evidence" value="ECO:0007669"/>
    <property type="project" value="UniProtKB-UniRule"/>
</dbReference>
<comment type="cofactor">
    <cofactor evidence="16">
        <name>Mg(2+)</name>
        <dbReference type="ChEBI" id="CHEBI:18420"/>
    </cofactor>
    <text evidence="16">Binds 2 magnesium ions per subunit.</text>
</comment>
<dbReference type="Gene3D" id="3.40.1170.60">
    <property type="match status" value="1"/>
</dbReference>
<dbReference type="GO" id="GO:0009432">
    <property type="term" value="P:SOS response"/>
    <property type="evidence" value="ECO:0007669"/>
    <property type="project" value="TreeGrafter"/>
</dbReference>
<protein>
    <recommendedName>
        <fullName evidence="16">DNA polymerase IV</fullName>
        <shortName evidence="16">Pol IV</shortName>
        <ecNumber evidence="16">2.7.7.7</ecNumber>
    </recommendedName>
</protein>
<dbReference type="FunFam" id="3.30.1490.100:FF:000004">
    <property type="entry name" value="DNA polymerase IV"/>
    <property type="match status" value="1"/>
</dbReference>
<dbReference type="CDD" id="cd03586">
    <property type="entry name" value="PolY_Pol_IV_kappa"/>
    <property type="match status" value="1"/>
</dbReference>
<dbReference type="InterPro" id="IPR043128">
    <property type="entry name" value="Rev_trsase/Diguanyl_cyclase"/>
</dbReference>
<dbReference type="Proteomes" id="UP000004394">
    <property type="component" value="Unassembled WGS sequence"/>
</dbReference>
<evidence type="ECO:0000256" key="1">
    <source>
        <dbReference type="ARBA" id="ARBA00004496"/>
    </source>
</evidence>
<keyword evidence="4 16" id="KW-0515">Mutator protein</keyword>
<keyword evidence="12 16" id="KW-0239">DNA-directed DNA polymerase</keyword>
<dbReference type="Gene3D" id="3.30.70.270">
    <property type="match status" value="1"/>
</dbReference>
<keyword evidence="5 16" id="KW-0963">Cytoplasm</keyword>
<keyword evidence="14 16" id="KW-0234">DNA repair</keyword>
<dbReference type="GO" id="GO:0003684">
    <property type="term" value="F:damaged DNA binding"/>
    <property type="evidence" value="ECO:0007669"/>
    <property type="project" value="InterPro"/>
</dbReference>
<dbReference type="GO" id="GO:0003887">
    <property type="term" value="F:DNA-directed DNA polymerase activity"/>
    <property type="evidence" value="ECO:0007669"/>
    <property type="project" value="UniProtKB-UniRule"/>
</dbReference>
<evidence type="ECO:0000256" key="3">
    <source>
        <dbReference type="ARBA" id="ARBA00011245"/>
    </source>
</evidence>
<keyword evidence="9 16" id="KW-0479">Metal-binding</keyword>
<feature type="binding site" evidence="16">
    <location>
        <position position="141"/>
    </location>
    <ligand>
        <name>Mg(2+)</name>
        <dbReference type="ChEBI" id="CHEBI:18420"/>
    </ligand>
</feature>
<dbReference type="GO" id="GO:0006281">
    <property type="term" value="P:DNA repair"/>
    <property type="evidence" value="ECO:0007669"/>
    <property type="project" value="UniProtKB-UniRule"/>
</dbReference>
<reference evidence="18" key="1">
    <citation type="submission" date="2010-07" db="EMBL/GenBank/DDBJ databases">
        <authorList>
            <person name="Muzny D."/>
            <person name="Qin X."/>
            <person name="Deng J."/>
            <person name="Jiang H."/>
            <person name="Liu Y."/>
            <person name="Qu J."/>
            <person name="Song X.-Z."/>
            <person name="Zhang L."/>
            <person name="Thornton R."/>
            <person name="Coyle M."/>
            <person name="Francisco L."/>
            <person name="Jackson L."/>
            <person name="Javaid M."/>
            <person name="Korchina V."/>
            <person name="Kovar C."/>
            <person name="Mata R."/>
            <person name="Mathew T."/>
            <person name="Ngo R."/>
            <person name="Nguyen L."/>
            <person name="Nguyen N."/>
            <person name="Okwuonu G."/>
            <person name="Ongeri F."/>
            <person name="Pham C."/>
            <person name="Simmons D."/>
            <person name="Wilczek-Boney K."/>
            <person name="Hale W."/>
            <person name="Jakkamsetti A."/>
            <person name="Pham P."/>
            <person name="Ruth R."/>
            <person name="San Lucas F."/>
            <person name="Warren J."/>
            <person name="Zhang J."/>
            <person name="Zhao Z."/>
            <person name="Zhou C."/>
            <person name="Zhu D."/>
            <person name="Lee S."/>
            <person name="Bess C."/>
            <person name="Blankenburg K."/>
            <person name="Forbes L."/>
            <person name="Fu Q."/>
            <person name="Gubbala S."/>
            <person name="Hirani K."/>
            <person name="Jayaseelan J.C."/>
            <person name="Lara F."/>
            <person name="Munidasa M."/>
            <person name="Palculict T."/>
            <person name="Patil S."/>
            <person name="Pu L.-L."/>
            <person name="Saada N."/>
            <person name="Tang L."/>
            <person name="Weissenberger G."/>
            <person name="Zhu Y."/>
            <person name="Hemphill L."/>
            <person name="Shang Y."/>
            <person name="Youmans B."/>
            <person name="Ayvaz T."/>
            <person name="Ross M."/>
            <person name="Santibanez J."/>
            <person name="Aqrawi P."/>
            <person name="Gross S."/>
            <person name="Joshi V."/>
            <person name="Fowler G."/>
            <person name="Nazareth L."/>
            <person name="Reid J."/>
            <person name="Worley K."/>
            <person name="Petrosino J."/>
            <person name="Highlander S."/>
            <person name="Gibbs R."/>
        </authorList>
    </citation>
    <scope>NUCLEOTIDE SEQUENCE [LARGE SCALE GENOMIC DNA]</scope>
    <source>
        <strain evidence="18">DSM 16973</strain>
    </source>
</reference>
<dbReference type="PANTHER" id="PTHR11076">
    <property type="entry name" value="DNA REPAIR POLYMERASE UMUC / TRANSFERASE FAMILY MEMBER"/>
    <property type="match status" value="1"/>
</dbReference>
<proteinExistence type="inferred from homology"/>
<comment type="subunit">
    <text evidence="3 16">Monomer.</text>
</comment>
<dbReference type="PANTHER" id="PTHR11076:SF33">
    <property type="entry name" value="DNA POLYMERASE KAPPA"/>
    <property type="match status" value="1"/>
</dbReference>
<dbReference type="EC" id="2.7.7.7" evidence="16"/>
<gene>
    <name evidence="16 18" type="primary">dinB</name>
    <name evidence="18" type="ORF">HMPREF0658_0677</name>
</gene>
<dbReference type="AlphaFoldDB" id="E0NR76"/>
<comment type="function">
    <text evidence="16">Poorly processive, error-prone DNA polymerase involved in untargeted mutagenesis. Copies undamaged DNA at stalled replication forks, which arise in vivo from mismatched or misaligned primer ends. These misaligned primers can be extended by PolIV. Exhibits no 3'-5' exonuclease (proofreading) activity. May be involved in translesional synthesis, in conjunction with the beta clamp from PolIII.</text>
</comment>
<dbReference type="FunFam" id="3.40.1170.60:FF:000001">
    <property type="entry name" value="DNA polymerase IV"/>
    <property type="match status" value="1"/>
</dbReference>
<evidence type="ECO:0000256" key="8">
    <source>
        <dbReference type="ARBA" id="ARBA00022705"/>
    </source>
</evidence>
<evidence type="ECO:0000256" key="13">
    <source>
        <dbReference type="ARBA" id="ARBA00023125"/>
    </source>
</evidence>